<feature type="transmembrane region" description="Helical" evidence="8">
    <location>
        <begin position="863"/>
        <end position="882"/>
    </location>
</feature>
<keyword evidence="3" id="KW-0813">Transport</keyword>
<evidence type="ECO:0000313" key="10">
    <source>
        <dbReference type="Proteomes" id="UP000321577"/>
    </source>
</evidence>
<evidence type="ECO:0000313" key="9">
    <source>
        <dbReference type="EMBL" id="GEP41484.1"/>
    </source>
</evidence>
<dbReference type="InterPro" id="IPR004763">
    <property type="entry name" value="CusA-like"/>
</dbReference>
<evidence type="ECO:0000256" key="6">
    <source>
        <dbReference type="ARBA" id="ARBA00022989"/>
    </source>
</evidence>
<comment type="caution">
    <text evidence="9">The sequence shown here is derived from an EMBL/GenBank/DDBJ whole genome shotgun (WGS) entry which is preliminary data.</text>
</comment>
<dbReference type="PANTHER" id="PTHR32063:SF4">
    <property type="entry name" value="SLR6043 PROTEIN"/>
    <property type="match status" value="1"/>
</dbReference>
<feature type="transmembrane region" description="Helical" evidence="8">
    <location>
        <begin position="471"/>
        <end position="498"/>
    </location>
</feature>
<dbReference type="SUPFAM" id="SSF82693">
    <property type="entry name" value="Multidrug efflux transporter AcrB pore domain, PN1, PN2, PC1 and PC2 subdomains"/>
    <property type="match status" value="2"/>
</dbReference>
<keyword evidence="5 8" id="KW-0812">Transmembrane</keyword>
<evidence type="ECO:0000256" key="3">
    <source>
        <dbReference type="ARBA" id="ARBA00022448"/>
    </source>
</evidence>
<feature type="transmembrane region" description="Helical" evidence="8">
    <location>
        <begin position="363"/>
        <end position="382"/>
    </location>
</feature>
<dbReference type="PRINTS" id="PR00702">
    <property type="entry name" value="ACRIFLAVINRP"/>
</dbReference>
<dbReference type="SUPFAM" id="SSF82714">
    <property type="entry name" value="Multidrug efflux transporter AcrB TolC docking domain, DN and DC subdomains"/>
    <property type="match status" value="2"/>
</dbReference>
<accession>A0A512M414</accession>
<evidence type="ECO:0000256" key="2">
    <source>
        <dbReference type="ARBA" id="ARBA00010942"/>
    </source>
</evidence>
<feature type="transmembrane region" description="Helical" evidence="8">
    <location>
        <begin position="991"/>
        <end position="1021"/>
    </location>
</feature>
<protein>
    <submittedName>
        <fullName evidence="9">Multidrug transporter AcrB</fullName>
    </submittedName>
</protein>
<dbReference type="RefSeq" id="WP_146848941.1">
    <property type="nucleotide sequence ID" value="NZ_BKAG01000003.1"/>
</dbReference>
<keyword evidence="6 8" id="KW-1133">Transmembrane helix</keyword>
<dbReference type="EMBL" id="BKAG01000003">
    <property type="protein sequence ID" value="GEP41484.1"/>
    <property type="molecule type" value="Genomic_DNA"/>
</dbReference>
<dbReference type="SUPFAM" id="SSF82866">
    <property type="entry name" value="Multidrug efflux transporter AcrB transmembrane domain"/>
    <property type="match status" value="2"/>
</dbReference>
<evidence type="ECO:0000256" key="7">
    <source>
        <dbReference type="ARBA" id="ARBA00023136"/>
    </source>
</evidence>
<dbReference type="GO" id="GO:0008324">
    <property type="term" value="F:monoatomic cation transmembrane transporter activity"/>
    <property type="evidence" value="ECO:0007669"/>
    <property type="project" value="InterPro"/>
</dbReference>
<dbReference type="GO" id="GO:0042910">
    <property type="term" value="F:xenobiotic transmembrane transporter activity"/>
    <property type="evidence" value="ECO:0007669"/>
    <property type="project" value="TreeGrafter"/>
</dbReference>
<keyword evidence="7 8" id="KW-0472">Membrane</keyword>
<keyword evidence="10" id="KW-1185">Reference proteome</keyword>
<evidence type="ECO:0000256" key="4">
    <source>
        <dbReference type="ARBA" id="ARBA00022475"/>
    </source>
</evidence>
<evidence type="ECO:0000256" key="8">
    <source>
        <dbReference type="SAM" id="Phobius"/>
    </source>
</evidence>
<dbReference type="Gene3D" id="1.20.1640.10">
    <property type="entry name" value="Multidrug efflux transporter AcrB transmembrane domain"/>
    <property type="match status" value="2"/>
</dbReference>
<name>A0A512M414_9BACT</name>
<proteinExistence type="inferred from homology"/>
<evidence type="ECO:0000256" key="1">
    <source>
        <dbReference type="ARBA" id="ARBA00004651"/>
    </source>
</evidence>
<comment type="subcellular location">
    <subcellularLocation>
        <location evidence="1">Cell membrane</location>
        <topology evidence="1">Multi-pass membrane protein</topology>
    </subcellularLocation>
</comment>
<dbReference type="PANTHER" id="PTHR32063">
    <property type="match status" value="1"/>
</dbReference>
<dbReference type="Gene3D" id="3.30.70.1440">
    <property type="entry name" value="Multidrug efflux transporter AcrB pore domain"/>
    <property type="match status" value="1"/>
</dbReference>
<dbReference type="Gene3D" id="3.30.2090.10">
    <property type="entry name" value="Multidrug efflux transporter AcrB TolC docking domain, DN and DC subdomains"/>
    <property type="match status" value="2"/>
</dbReference>
<dbReference type="Proteomes" id="UP000321577">
    <property type="component" value="Unassembled WGS sequence"/>
</dbReference>
<dbReference type="OrthoDB" id="9798415at2"/>
<dbReference type="InterPro" id="IPR001036">
    <property type="entry name" value="Acrflvin-R"/>
</dbReference>
<gene>
    <name evidence="9" type="ORF">BGE01nite_07750</name>
</gene>
<feature type="transmembrane region" description="Helical" evidence="8">
    <location>
        <begin position="442"/>
        <end position="459"/>
    </location>
</feature>
<dbReference type="InterPro" id="IPR027463">
    <property type="entry name" value="AcrB_DN_DC_subdom"/>
</dbReference>
<feature type="transmembrane region" description="Helical" evidence="8">
    <location>
        <begin position="963"/>
        <end position="985"/>
    </location>
</feature>
<feature type="transmembrane region" description="Helical" evidence="8">
    <location>
        <begin position="523"/>
        <end position="549"/>
    </location>
</feature>
<dbReference type="NCBIfam" id="TIGR00914">
    <property type="entry name" value="2A0601"/>
    <property type="match status" value="1"/>
</dbReference>
<reference evidence="9 10" key="1">
    <citation type="submission" date="2019-07" db="EMBL/GenBank/DDBJ databases">
        <title>Whole genome shotgun sequence of Brevifollis gellanilyticus NBRC 108608.</title>
        <authorList>
            <person name="Hosoyama A."/>
            <person name="Uohara A."/>
            <person name="Ohji S."/>
            <person name="Ichikawa N."/>
        </authorList>
    </citation>
    <scope>NUCLEOTIDE SEQUENCE [LARGE SCALE GENOMIC DNA]</scope>
    <source>
        <strain evidence="9 10">NBRC 108608</strain>
    </source>
</reference>
<dbReference type="GO" id="GO:0005886">
    <property type="term" value="C:plasma membrane"/>
    <property type="evidence" value="ECO:0007669"/>
    <property type="project" value="UniProtKB-SubCell"/>
</dbReference>
<dbReference type="Gene3D" id="3.30.70.1430">
    <property type="entry name" value="Multidrug efflux transporter AcrB pore domain"/>
    <property type="match status" value="2"/>
</dbReference>
<keyword evidence="4" id="KW-1003">Cell membrane</keyword>
<dbReference type="Gene3D" id="3.30.70.1320">
    <property type="entry name" value="Multidrug efflux transporter AcrB pore domain like"/>
    <property type="match status" value="1"/>
</dbReference>
<dbReference type="Pfam" id="PF00873">
    <property type="entry name" value="ACR_tran"/>
    <property type="match status" value="1"/>
</dbReference>
<feature type="transmembrane region" description="Helical" evidence="8">
    <location>
        <begin position="916"/>
        <end position="942"/>
    </location>
</feature>
<evidence type="ECO:0000256" key="5">
    <source>
        <dbReference type="ARBA" id="ARBA00022692"/>
    </source>
</evidence>
<sequence length="1038" mass="112012">MLNSLIRFSLRSRPLVLAACMLLVFTGWQVLLQLPVEVLPDMTKPTVTILTECPGLAPEEVEVLVTQPIEATLQGIAGLDRLRSNSDVGLSLVFTEFNWGTEIYRARQMVQERLQAAVGNLPAGIQPGMTPVSSLMGEILLVGVRSTDGKIAPMDLRTLADWTIRRRLQSIGGVAEVLTIGGGVKQVHVMPDPQKMLAHGVSFEELEKAVGLAANNSTSGYLTTGTQEIMVRNLGMTTNFADIGRTVVKTVGDRPVLVSDVARLESGIQPMRGDASVNGTRGVILSVDKAPGFDTLKLTGQIETALEELKPSLPPGVEIEIMFRQGDFIGHAIHNLKEAIRDGAIMVTIVLFLFLLNFRTTAITLTAMPLSFAITILVFKWFGVTVNSMTLGGLAVAIGMVVDDAIVDVENVFRRLSENAALQVPKPKLEVIAAASGEVRNSILYATILIILVFVPLLALEGIEGCLFRPIAIATITSMAASFVVSLTVIPVLCSLLLNPKAGHAHKDGFLVRGLKWTVRQTFLRLAFAQPFLVLAVTGTLLIAAFMLYPQMGKEFLPTFNEGSATISLASAPGTSLAQSNDVGDVGVRLLQTIAEVKSVGRRAGRAEKDDHVMPVSVNEFDVEFKEGGRPRVEVFKEIREKLSTIPGTFLNVGQPIGHRLSHMLSGVSAKIAVKIFGPELHVLREKGAQIRDIAKAIPGLADVNLEAQVPIPQIKIEVNRERATAYGVQPGAVNEQLSTLLGGKVLAELREGQRTVDLLLRLPPEYRDSPEKMSEMLIETGSGQRVPLRLVADVRESKGPNVINRENTQRRIVIGANTSERDLGALVARLQKEVTENVKLPTGYFISFEGEFKAQQEAAKRIGLYSILVFIVIAMLLFGYFRSASLAAQVLINIPLALMGGLALTWWLINNISIATLVGFIAVAGVAARNSIMMLSHYLHLMKHEGEGFTRAMIERGTLERLVPVLMTALSAGIALVPLVLAAGEPGKEILHPVAVVIVGGLVSSTLLDLVVTPAVFFLFGRKAAAKALRLDAAASH</sequence>
<comment type="similarity">
    <text evidence="2">Belongs to the resistance-nodulation-cell division (RND) (TC 2.A.6) family.</text>
</comment>
<feature type="transmembrane region" description="Helical" evidence="8">
    <location>
        <begin position="891"/>
        <end position="910"/>
    </location>
</feature>
<dbReference type="AlphaFoldDB" id="A0A512M414"/>
<organism evidence="9 10">
    <name type="scientific">Brevifollis gellanilyticus</name>
    <dbReference type="NCBI Taxonomy" id="748831"/>
    <lineage>
        <taxon>Bacteria</taxon>
        <taxon>Pseudomonadati</taxon>
        <taxon>Verrucomicrobiota</taxon>
        <taxon>Verrucomicrobiia</taxon>
        <taxon>Verrucomicrobiales</taxon>
        <taxon>Verrucomicrobiaceae</taxon>
    </lineage>
</organism>